<name>A0ABU6GBY7_9BACL</name>
<dbReference type="Proteomes" id="UP001338137">
    <property type="component" value="Unassembled WGS sequence"/>
</dbReference>
<dbReference type="InterPro" id="IPR010982">
    <property type="entry name" value="Lambda_DNA-bd_dom_sf"/>
</dbReference>
<proteinExistence type="predicted"/>
<dbReference type="Gene3D" id="1.10.260.40">
    <property type="entry name" value="lambda repressor-like DNA-binding domains"/>
    <property type="match status" value="1"/>
</dbReference>
<dbReference type="SUPFAM" id="SSF47413">
    <property type="entry name" value="lambda repressor-like DNA-binding domains"/>
    <property type="match status" value="1"/>
</dbReference>
<dbReference type="PROSITE" id="PS50943">
    <property type="entry name" value="HTH_CROC1"/>
    <property type="match status" value="1"/>
</dbReference>
<gene>
    <name evidence="2" type="ORF">P4I72_29090</name>
</gene>
<dbReference type="CDD" id="cd00093">
    <property type="entry name" value="HTH_XRE"/>
    <property type="match status" value="1"/>
</dbReference>
<evidence type="ECO:0000259" key="1">
    <source>
        <dbReference type="PROSITE" id="PS50943"/>
    </source>
</evidence>
<dbReference type="Pfam" id="PF01381">
    <property type="entry name" value="HTH_3"/>
    <property type="match status" value="1"/>
</dbReference>
<evidence type="ECO:0000313" key="3">
    <source>
        <dbReference type="Proteomes" id="UP001338137"/>
    </source>
</evidence>
<keyword evidence="3" id="KW-1185">Reference proteome</keyword>
<dbReference type="SMART" id="SM00530">
    <property type="entry name" value="HTH_XRE"/>
    <property type="match status" value="1"/>
</dbReference>
<dbReference type="EMBL" id="JARLKY010000087">
    <property type="protein sequence ID" value="MEC0231160.1"/>
    <property type="molecule type" value="Genomic_DNA"/>
</dbReference>
<sequence length="74" mass="8632">MPFRAGKCLLRSRLKQARLTQTELANRLNLSQQMISHYVNGRKTMSLEIAYNIAAILKCNVEDLYTWEYRNGPE</sequence>
<dbReference type="InterPro" id="IPR001387">
    <property type="entry name" value="Cro/C1-type_HTH"/>
</dbReference>
<comment type="caution">
    <text evidence="2">The sequence shown here is derived from an EMBL/GenBank/DDBJ whole genome shotgun (WGS) entry which is preliminary data.</text>
</comment>
<protein>
    <submittedName>
        <fullName evidence="2">Helix-turn-helix transcriptional regulator</fullName>
    </submittedName>
</protein>
<organism evidence="2 3">
    <name type="scientific">Paenibacillus alba</name>
    <dbReference type="NCBI Taxonomy" id="1197127"/>
    <lineage>
        <taxon>Bacteria</taxon>
        <taxon>Bacillati</taxon>
        <taxon>Bacillota</taxon>
        <taxon>Bacilli</taxon>
        <taxon>Bacillales</taxon>
        <taxon>Paenibacillaceae</taxon>
        <taxon>Paenibacillus</taxon>
    </lineage>
</organism>
<dbReference type="RefSeq" id="WP_326075102.1">
    <property type="nucleotide sequence ID" value="NZ_JARLKY010000087.1"/>
</dbReference>
<evidence type="ECO:0000313" key="2">
    <source>
        <dbReference type="EMBL" id="MEC0231160.1"/>
    </source>
</evidence>
<accession>A0ABU6GBY7</accession>
<reference evidence="2 3" key="1">
    <citation type="submission" date="2023-03" db="EMBL/GenBank/DDBJ databases">
        <title>Bacillus Genome Sequencing.</title>
        <authorList>
            <person name="Dunlap C."/>
        </authorList>
    </citation>
    <scope>NUCLEOTIDE SEQUENCE [LARGE SCALE GENOMIC DNA]</scope>
    <source>
        <strain evidence="2 3">BD-533</strain>
    </source>
</reference>
<feature type="domain" description="HTH cro/C1-type" evidence="1">
    <location>
        <begin position="10"/>
        <end position="64"/>
    </location>
</feature>